<evidence type="ECO:0000256" key="1">
    <source>
        <dbReference type="ARBA" id="ARBA00022723"/>
    </source>
</evidence>
<evidence type="ECO:0000313" key="4">
    <source>
        <dbReference type="Proteomes" id="UP001310692"/>
    </source>
</evidence>
<dbReference type="Pfam" id="PF01557">
    <property type="entry name" value="FAA_hydrolase"/>
    <property type="match status" value="1"/>
</dbReference>
<dbReference type="RefSeq" id="WP_330196548.1">
    <property type="nucleotide sequence ID" value="NZ_JAZDRO010000004.1"/>
</dbReference>
<evidence type="ECO:0000259" key="2">
    <source>
        <dbReference type="Pfam" id="PF01557"/>
    </source>
</evidence>
<name>A0ABU7LZL6_9PROT</name>
<feature type="domain" description="Fumarylacetoacetase-like C-terminal" evidence="2">
    <location>
        <begin position="27"/>
        <end position="211"/>
    </location>
</feature>
<keyword evidence="1" id="KW-0479">Metal-binding</keyword>
<protein>
    <submittedName>
        <fullName evidence="3">Fumarylacetoacetate hydrolase family protein</fullName>
    </submittedName>
</protein>
<evidence type="ECO:0000313" key="3">
    <source>
        <dbReference type="EMBL" id="MEE2566991.1"/>
    </source>
</evidence>
<reference evidence="3 4" key="1">
    <citation type="submission" date="2024-01" db="EMBL/GenBank/DDBJ databases">
        <title>Hyphobacterium bacterium isolated from marine sediment.</title>
        <authorList>
            <person name="Zhao S."/>
        </authorList>
    </citation>
    <scope>NUCLEOTIDE SEQUENCE [LARGE SCALE GENOMIC DNA]</scope>
    <source>
        <strain evidence="3 4">Y60-23</strain>
    </source>
</reference>
<dbReference type="InterPro" id="IPR036663">
    <property type="entry name" value="Fumarylacetoacetase_C_sf"/>
</dbReference>
<dbReference type="EMBL" id="JAZDRO010000004">
    <property type="protein sequence ID" value="MEE2566991.1"/>
    <property type="molecule type" value="Genomic_DNA"/>
</dbReference>
<keyword evidence="4" id="KW-1185">Reference proteome</keyword>
<dbReference type="Gene3D" id="3.90.850.10">
    <property type="entry name" value="Fumarylacetoacetase-like, C-terminal domain"/>
    <property type="match status" value="1"/>
</dbReference>
<comment type="caution">
    <text evidence="3">The sequence shown here is derived from an EMBL/GenBank/DDBJ whole genome shotgun (WGS) entry which is preliminary data.</text>
</comment>
<organism evidence="3 4">
    <name type="scientific">Hyphobacterium marinum</name>
    <dbReference type="NCBI Taxonomy" id="3116574"/>
    <lineage>
        <taxon>Bacteria</taxon>
        <taxon>Pseudomonadati</taxon>
        <taxon>Pseudomonadota</taxon>
        <taxon>Alphaproteobacteria</taxon>
        <taxon>Maricaulales</taxon>
        <taxon>Maricaulaceae</taxon>
        <taxon>Hyphobacterium</taxon>
    </lineage>
</organism>
<proteinExistence type="predicted"/>
<accession>A0ABU7LZL6</accession>
<dbReference type="PANTHER" id="PTHR11820">
    <property type="entry name" value="ACYLPYRUVASE"/>
    <property type="match status" value="1"/>
</dbReference>
<dbReference type="PANTHER" id="PTHR11820:SF90">
    <property type="entry name" value="FLUTATHIONE S-TRANSFERASE"/>
    <property type="match status" value="1"/>
</dbReference>
<dbReference type="GO" id="GO:0016787">
    <property type="term" value="F:hydrolase activity"/>
    <property type="evidence" value="ECO:0007669"/>
    <property type="project" value="UniProtKB-KW"/>
</dbReference>
<gene>
    <name evidence="3" type="ORF">V0U35_09890</name>
</gene>
<dbReference type="Proteomes" id="UP001310692">
    <property type="component" value="Unassembled WGS sequence"/>
</dbReference>
<dbReference type="InterPro" id="IPR011234">
    <property type="entry name" value="Fumarylacetoacetase-like_C"/>
</dbReference>
<sequence>MTPVFTPPAPVLVPIKGSQSAFPVRRIFCVGRNYSDHVKEMGGDPAKAAPVFFMKPAEAVVASGTAIAFPPETSDLHHEVELVVAIGSDGAVFGSAVGVDLTRRDLQAAAKSAGSPWEAAKAFPRSAPVGVITPGPAPAAGTIELSVNDETRQRADLSDMTRGLDDLLVQLARFFEPLPGDLVFTGTPAGVGPLHPGDRVNARIAGLDPLTFSIAPQEA</sequence>
<dbReference type="SUPFAM" id="SSF56529">
    <property type="entry name" value="FAH"/>
    <property type="match status" value="1"/>
</dbReference>
<keyword evidence="3" id="KW-0378">Hydrolase</keyword>